<name>A0A8J2WZG6_9STRA</name>
<keyword evidence="3" id="KW-0560">Oxidoreductase</keyword>
<keyword evidence="2 3" id="KW-0408">Iron</keyword>
<dbReference type="Gene3D" id="2.30.30.140">
    <property type="match status" value="1"/>
</dbReference>
<dbReference type="InterPro" id="IPR002999">
    <property type="entry name" value="Tudor"/>
</dbReference>
<dbReference type="GO" id="GO:0051864">
    <property type="term" value="F:histone H3K36 demethylase activity"/>
    <property type="evidence" value="ECO:0007669"/>
    <property type="project" value="TreeGrafter"/>
</dbReference>
<protein>
    <recommendedName>
        <fullName evidence="3">Bifunctional lysine-specific demethylase and histidyl-hydroxylase</fullName>
        <ecNumber evidence="3">1.14.11.-</ecNumber>
    </recommendedName>
</protein>
<feature type="compositionally biased region" description="Basic residues" evidence="4">
    <location>
        <begin position="500"/>
        <end position="511"/>
    </location>
</feature>
<sequence length="511" mass="54727">MAPWRAAAVACCATAAALTAPVLSRHRRHARRDAVGDAWAAAVAEEFKDGSRDDAHDDLQAAAQVRDALELLKPELIRAWDDDDAVLVEGIDAFDGWFGLKELEAACSNGEVREAGRGVLGAGGAWQMARVGVKDEPITYDDVKGVLDASQTVVLNSLDATCSRVAALSLASIDAFGLPVCTNAYATGAGAATSAPPHTDKQRVLVFQCFGRKHWRVWRPPDQSKRPETDPLARGKGTDVLSFDEFDDEPVLDVTLRPGDVLYVPAGWPHTTDTLDCATDDPSIHLTLGVDTHVWGLDAVTVVDAAGADHQYRGFTNDAPADIYWNRLRKTLPCLGWRSDDSSHGAIAEALQAVTTDSTFDAAEASKKTVKHASKTTKTIRDLYADVVFRTTKGATPATRPAPHFARLEKAMDGFLASLGSPIAASSPFSVGDKVKAPMVGVDELFDATVERVAPDGTIDVLFFDGDREFGLDPASVRKLKKKKKSKVVAKGLGGGGAKKSAKKKKVKKMR</sequence>
<organism evidence="7 8">
    <name type="scientific">Pelagomonas calceolata</name>
    <dbReference type="NCBI Taxonomy" id="35677"/>
    <lineage>
        <taxon>Eukaryota</taxon>
        <taxon>Sar</taxon>
        <taxon>Stramenopiles</taxon>
        <taxon>Ochrophyta</taxon>
        <taxon>Pelagophyceae</taxon>
        <taxon>Pelagomonadales</taxon>
        <taxon>Pelagomonadaceae</taxon>
        <taxon>Pelagomonas</taxon>
    </lineage>
</organism>
<dbReference type="OrthoDB" id="425950at2759"/>
<dbReference type="CDD" id="cd04508">
    <property type="entry name" value="Tudor_SF"/>
    <property type="match status" value="1"/>
</dbReference>
<dbReference type="InterPro" id="IPR003347">
    <property type="entry name" value="JmjC_dom"/>
</dbReference>
<comment type="similarity">
    <text evidence="3">Belongs to the ROX family.</text>
</comment>
<proteinExistence type="inferred from homology"/>
<keyword evidence="8" id="KW-1185">Reference proteome</keyword>
<evidence type="ECO:0000256" key="3">
    <source>
        <dbReference type="RuleBase" id="RU366061"/>
    </source>
</evidence>
<evidence type="ECO:0000256" key="2">
    <source>
        <dbReference type="ARBA" id="ARBA00023004"/>
    </source>
</evidence>
<dbReference type="Pfam" id="PF08007">
    <property type="entry name" value="JmjC_2"/>
    <property type="match status" value="1"/>
</dbReference>
<evidence type="ECO:0000256" key="4">
    <source>
        <dbReference type="SAM" id="MobiDB-lite"/>
    </source>
</evidence>
<accession>A0A8J2WZG6</accession>
<evidence type="ECO:0000256" key="1">
    <source>
        <dbReference type="ARBA" id="ARBA00022723"/>
    </source>
</evidence>
<gene>
    <name evidence="7" type="ORF">PECAL_4P19300</name>
</gene>
<keyword evidence="3" id="KW-0805">Transcription regulation</keyword>
<keyword evidence="1 3" id="KW-0479">Metal-binding</keyword>
<dbReference type="Gene3D" id="2.60.120.650">
    <property type="entry name" value="Cupin"/>
    <property type="match status" value="1"/>
</dbReference>
<dbReference type="PANTHER" id="PTHR13096">
    <property type="entry name" value="MINA53 MYC INDUCED NUCLEAR ANTIGEN"/>
    <property type="match status" value="1"/>
</dbReference>
<comment type="caution">
    <text evidence="7">The sequence shown here is derived from an EMBL/GenBank/DDBJ whole genome shotgun (WGS) entry which is preliminary data.</text>
</comment>
<evidence type="ECO:0000259" key="6">
    <source>
        <dbReference type="PROSITE" id="PS51184"/>
    </source>
</evidence>
<dbReference type="EC" id="1.14.11.-" evidence="3"/>
<feature type="signal peptide" evidence="5">
    <location>
        <begin position="1"/>
        <end position="19"/>
    </location>
</feature>
<evidence type="ECO:0000313" key="8">
    <source>
        <dbReference type="Proteomes" id="UP000789595"/>
    </source>
</evidence>
<dbReference type="InterPro" id="IPR039994">
    <property type="entry name" value="NO66-like"/>
</dbReference>
<evidence type="ECO:0000256" key="5">
    <source>
        <dbReference type="SAM" id="SignalP"/>
    </source>
</evidence>
<feature type="domain" description="JmjC" evidence="6">
    <location>
        <begin position="150"/>
        <end position="307"/>
    </location>
</feature>
<dbReference type="SUPFAM" id="SSF51197">
    <property type="entry name" value="Clavaminate synthase-like"/>
    <property type="match status" value="1"/>
</dbReference>
<dbReference type="GO" id="GO:0005506">
    <property type="term" value="F:iron ion binding"/>
    <property type="evidence" value="ECO:0007669"/>
    <property type="project" value="UniProtKB-UniRule"/>
</dbReference>
<feature type="chain" id="PRO_5035268257" description="Bifunctional lysine-specific demethylase and histidyl-hydroxylase" evidence="5">
    <location>
        <begin position="20"/>
        <end position="511"/>
    </location>
</feature>
<dbReference type="SMART" id="SM00333">
    <property type="entry name" value="TUDOR"/>
    <property type="match status" value="1"/>
</dbReference>
<reference evidence="7" key="1">
    <citation type="submission" date="2021-11" db="EMBL/GenBank/DDBJ databases">
        <authorList>
            <consortium name="Genoscope - CEA"/>
            <person name="William W."/>
        </authorList>
    </citation>
    <scope>NUCLEOTIDE SEQUENCE</scope>
</reference>
<dbReference type="EMBL" id="CAKKNE010000004">
    <property type="protein sequence ID" value="CAH0374632.1"/>
    <property type="molecule type" value="Genomic_DNA"/>
</dbReference>
<comment type="subcellular location">
    <subcellularLocation>
        <location evidence="3">Nucleus</location>
    </subcellularLocation>
</comment>
<dbReference type="AlphaFoldDB" id="A0A8J2WZG6"/>
<dbReference type="PANTHER" id="PTHR13096:SF8">
    <property type="entry name" value="RIBOSOMAL OXYGENASE 1"/>
    <property type="match status" value="1"/>
</dbReference>
<comment type="cofactor">
    <cofactor evidence="3">
        <name>Fe(2+)</name>
        <dbReference type="ChEBI" id="CHEBI:29033"/>
    </cofactor>
    <text evidence="3">Binds 1 Fe(2+) ion per subunit.</text>
</comment>
<dbReference type="Proteomes" id="UP000789595">
    <property type="component" value="Unassembled WGS sequence"/>
</dbReference>
<keyword evidence="3" id="KW-0539">Nucleus</keyword>
<keyword evidence="3" id="KW-0804">Transcription</keyword>
<keyword evidence="3" id="KW-0223">Dioxygenase</keyword>
<keyword evidence="5" id="KW-0732">Signal</keyword>
<evidence type="ECO:0000313" key="7">
    <source>
        <dbReference type="EMBL" id="CAH0374632.1"/>
    </source>
</evidence>
<feature type="region of interest" description="Disordered" evidence="4">
    <location>
        <begin position="483"/>
        <end position="511"/>
    </location>
</feature>
<dbReference type="GO" id="GO:0032453">
    <property type="term" value="F:histone H3K4 demethylase activity"/>
    <property type="evidence" value="ECO:0007669"/>
    <property type="project" value="TreeGrafter"/>
</dbReference>
<dbReference type="PROSITE" id="PS51184">
    <property type="entry name" value="JMJC"/>
    <property type="match status" value="1"/>
</dbReference>
<dbReference type="GO" id="GO:0005730">
    <property type="term" value="C:nucleolus"/>
    <property type="evidence" value="ECO:0007669"/>
    <property type="project" value="TreeGrafter"/>
</dbReference>
<comment type="function">
    <text evidence="3">Oxygenase that can act as both a histone lysine demethylase and a ribosomal histidine hydroxylase.</text>
</comment>